<dbReference type="SMART" id="SM00408">
    <property type="entry name" value="IGc2"/>
    <property type="match status" value="3"/>
</dbReference>
<keyword evidence="3 10" id="KW-0732">Signal</keyword>
<feature type="domain" description="Ig-like" evidence="11">
    <location>
        <begin position="405"/>
        <end position="516"/>
    </location>
</feature>
<feature type="domain" description="Ig-like" evidence="11">
    <location>
        <begin position="272"/>
        <end position="397"/>
    </location>
</feature>
<dbReference type="SMART" id="SM00409">
    <property type="entry name" value="IG"/>
    <property type="match status" value="4"/>
</dbReference>
<comment type="caution">
    <text evidence="12">The sequence shown here is derived from an EMBL/GenBank/DDBJ whole genome shotgun (WGS) entry which is preliminary data.</text>
</comment>
<feature type="region of interest" description="Disordered" evidence="9">
    <location>
        <begin position="522"/>
        <end position="554"/>
    </location>
</feature>
<dbReference type="InterPro" id="IPR013151">
    <property type="entry name" value="Immunoglobulin_dom"/>
</dbReference>
<keyword evidence="2" id="KW-0812">Transmembrane</keyword>
<dbReference type="InterPro" id="IPR051102">
    <property type="entry name" value="IgSF_V-set/TM_domain"/>
</dbReference>
<evidence type="ECO:0000259" key="11">
    <source>
        <dbReference type="PROSITE" id="PS50835"/>
    </source>
</evidence>
<dbReference type="FunFam" id="2.60.40.10:FF:000191">
    <property type="entry name" value="Immunoglobulin superfamily member 3"/>
    <property type="match status" value="1"/>
</dbReference>
<feature type="compositionally biased region" description="Low complexity" evidence="9">
    <location>
        <begin position="532"/>
        <end position="543"/>
    </location>
</feature>
<dbReference type="Pfam" id="PF00047">
    <property type="entry name" value="ig"/>
    <property type="match status" value="1"/>
</dbReference>
<protein>
    <recommendedName>
        <fullName evidence="11">Ig-like domain-containing protein</fullName>
    </recommendedName>
</protein>
<accession>A0A9D3RK31</accession>
<dbReference type="InterPro" id="IPR007110">
    <property type="entry name" value="Ig-like_dom"/>
</dbReference>
<dbReference type="GO" id="GO:0016020">
    <property type="term" value="C:membrane"/>
    <property type="evidence" value="ECO:0007669"/>
    <property type="project" value="UniProtKB-SubCell"/>
</dbReference>
<dbReference type="AlphaFoldDB" id="A0A9D3RK31"/>
<feature type="domain" description="Ig-like" evidence="11">
    <location>
        <begin position="35"/>
        <end position="127"/>
    </location>
</feature>
<dbReference type="InterPro" id="IPR013783">
    <property type="entry name" value="Ig-like_fold"/>
</dbReference>
<dbReference type="InterPro" id="IPR003599">
    <property type="entry name" value="Ig_sub"/>
</dbReference>
<dbReference type="Pfam" id="PF07686">
    <property type="entry name" value="V-set"/>
    <property type="match status" value="1"/>
</dbReference>
<keyword evidence="8" id="KW-0393">Immunoglobulin domain</keyword>
<dbReference type="SMART" id="SM00406">
    <property type="entry name" value="IGv"/>
    <property type="match status" value="3"/>
</dbReference>
<evidence type="ECO:0000256" key="9">
    <source>
        <dbReference type="SAM" id="MobiDB-lite"/>
    </source>
</evidence>
<sequence length="554" mass="59616">MENAFFTYFILFLTFGWAQGRLVRVPNGPLVSVVGQRVSIRCSVSDYEGPREQDFDWTVLRGTDSLQVISTFDPAYSDRSLQGRVDSGDISMERINDNTVELRIRNLKATDSAIYRCSTPSTDSVIRGNYEDEVQLKVIADSLKVSPVAPPAVVPEGGRISLHCTATVDSAEHTSLSVAWSVRKGTSLEAILTFGPERAVTTGAGYRKRYADGGLRLGLPGGGAYDLVLTEALPADQGVYVCTAKQSVPEQGGVWQEILQRSVDMGEVRVTPTSQSLTVAVGANRTLSVDDTLNLTCSVAADGLAALGLEVTWLVGSAPGGGPTDSRVLARVSRDGVVTGASDLVGVRRVGAGVFTLVIRGVSKSDSGQYSCRVSAWIRQSGGEWYQAAEKTSNSATVLVTMLEPEFKVTLRSVVTPQASGDPTELECLVTDALRLQDGRLGVSWRYTETTPADQPTSARAIAAVDEQGNLQPGDEYRQRAEKGLLALSRVKPDTFRLRLLHTQDSDVGQYSCAVSVWTRQRDGAGRRARRSSPTPSASPGSTKTRRSACRLSR</sequence>
<evidence type="ECO:0000313" key="13">
    <source>
        <dbReference type="Proteomes" id="UP001044222"/>
    </source>
</evidence>
<gene>
    <name evidence="12" type="ORF">ANANG_G00275980</name>
</gene>
<keyword evidence="7" id="KW-1015">Disulfide bond</keyword>
<dbReference type="SUPFAM" id="SSF48726">
    <property type="entry name" value="Immunoglobulin"/>
    <property type="match status" value="3"/>
</dbReference>
<evidence type="ECO:0000256" key="2">
    <source>
        <dbReference type="ARBA" id="ARBA00022692"/>
    </source>
</evidence>
<dbReference type="PANTHER" id="PTHR12207:SF3">
    <property type="entry name" value="PROSTAGLANDIN F2 RECEPTOR NEGATIVE REGULATOR"/>
    <property type="match status" value="1"/>
</dbReference>
<evidence type="ECO:0000256" key="8">
    <source>
        <dbReference type="ARBA" id="ARBA00023319"/>
    </source>
</evidence>
<keyword evidence="6" id="KW-0472">Membrane</keyword>
<evidence type="ECO:0000256" key="1">
    <source>
        <dbReference type="ARBA" id="ARBA00004167"/>
    </source>
</evidence>
<feature type="chain" id="PRO_5038680176" description="Ig-like domain-containing protein" evidence="10">
    <location>
        <begin position="21"/>
        <end position="554"/>
    </location>
</feature>
<name>A0A9D3RK31_ANGAN</name>
<organism evidence="12 13">
    <name type="scientific">Anguilla anguilla</name>
    <name type="common">European freshwater eel</name>
    <name type="synonym">Muraena anguilla</name>
    <dbReference type="NCBI Taxonomy" id="7936"/>
    <lineage>
        <taxon>Eukaryota</taxon>
        <taxon>Metazoa</taxon>
        <taxon>Chordata</taxon>
        <taxon>Craniata</taxon>
        <taxon>Vertebrata</taxon>
        <taxon>Euteleostomi</taxon>
        <taxon>Actinopterygii</taxon>
        <taxon>Neopterygii</taxon>
        <taxon>Teleostei</taxon>
        <taxon>Anguilliformes</taxon>
        <taxon>Anguillidae</taxon>
        <taxon>Anguilla</taxon>
    </lineage>
</organism>
<keyword evidence="4" id="KW-0677">Repeat</keyword>
<proteinExistence type="predicted"/>
<feature type="domain" description="Ig-like" evidence="11">
    <location>
        <begin position="147"/>
        <end position="247"/>
    </location>
</feature>
<evidence type="ECO:0000313" key="12">
    <source>
        <dbReference type="EMBL" id="KAG5833441.1"/>
    </source>
</evidence>
<evidence type="ECO:0000256" key="5">
    <source>
        <dbReference type="ARBA" id="ARBA00022989"/>
    </source>
</evidence>
<evidence type="ECO:0000256" key="7">
    <source>
        <dbReference type="ARBA" id="ARBA00023157"/>
    </source>
</evidence>
<dbReference type="Gene3D" id="2.60.40.10">
    <property type="entry name" value="Immunoglobulins"/>
    <property type="match status" value="4"/>
</dbReference>
<keyword evidence="13" id="KW-1185">Reference proteome</keyword>
<evidence type="ECO:0000256" key="6">
    <source>
        <dbReference type="ARBA" id="ARBA00023136"/>
    </source>
</evidence>
<dbReference type="InterPro" id="IPR003598">
    <property type="entry name" value="Ig_sub2"/>
</dbReference>
<keyword evidence="5" id="KW-1133">Transmembrane helix</keyword>
<dbReference type="PANTHER" id="PTHR12207">
    <property type="entry name" value="V-SET AND TRANSMEMBRANE DOMAIN-CONTAINING PROTEIN"/>
    <property type="match status" value="1"/>
</dbReference>
<dbReference type="InterPro" id="IPR036179">
    <property type="entry name" value="Ig-like_dom_sf"/>
</dbReference>
<feature type="signal peptide" evidence="10">
    <location>
        <begin position="1"/>
        <end position="20"/>
    </location>
</feature>
<dbReference type="InterPro" id="IPR013106">
    <property type="entry name" value="Ig_V-set"/>
</dbReference>
<comment type="subcellular location">
    <subcellularLocation>
        <location evidence="1">Membrane</location>
        <topology evidence="1">Single-pass membrane protein</topology>
    </subcellularLocation>
</comment>
<evidence type="ECO:0000256" key="3">
    <source>
        <dbReference type="ARBA" id="ARBA00022729"/>
    </source>
</evidence>
<evidence type="ECO:0000256" key="10">
    <source>
        <dbReference type="SAM" id="SignalP"/>
    </source>
</evidence>
<dbReference type="Proteomes" id="UP001044222">
    <property type="component" value="Chromosome 16"/>
</dbReference>
<dbReference type="PROSITE" id="PS50835">
    <property type="entry name" value="IG_LIKE"/>
    <property type="match status" value="4"/>
</dbReference>
<feature type="compositionally biased region" description="Basic residues" evidence="9">
    <location>
        <begin position="544"/>
        <end position="554"/>
    </location>
</feature>
<dbReference type="EMBL" id="JAFIRN010000016">
    <property type="protein sequence ID" value="KAG5833441.1"/>
    <property type="molecule type" value="Genomic_DNA"/>
</dbReference>
<evidence type="ECO:0000256" key="4">
    <source>
        <dbReference type="ARBA" id="ARBA00022737"/>
    </source>
</evidence>
<reference evidence="12" key="1">
    <citation type="submission" date="2021-01" db="EMBL/GenBank/DDBJ databases">
        <title>A chromosome-scale assembly of European eel, Anguilla anguilla.</title>
        <authorList>
            <person name="Henkel C."/>
            <person name="Jong-Raadsen S.A."/>
            <person name="Dufour S."/>
            <person name="Weltzien F.-A."/>
            <person name="Palstra A.P."/>
            <person name="Pelster B."/>
            <person name="Spaink H.P."/>
            <person name="Van Den Thillart G.E."/>
            <person name="Jansen H."/>
            <person name="Zahm M."/>
            <person name="Klopp C."/>
            <person name="Cedric C."/>
            <person name="Louis A."/>
            <person name="Berthelot C."/>
            <person name="Parey E."/>
            <person name="Roest Crollius H."/>
            <person name="Montfort J."/>
            <person name="Robinson-Rechavi M."/>
            <person name="Bucao C."/>
            <person name="Bouchez O."/>
            <person name="Gislard M."/>
            <person name="Lluch J."/>
            <person name="Milhes M."/>
            <person name="Lampietro C."/>
            <person name="Lopez Roques C."/>
            <person name="Donnadieu C."/>
            <person name="Braasch I."/>
            <person name="Desvignes T."/>
            <person name="Postlethwait J."/>
            <person name="Bobe J."/>
            <person name="Guiguen Y."/>
            <person name="Dirks R."/>
        </authorList>
    </citation>
    <scope>NUCLEOTIDE SEQUENCE</scope>
    <source>
        <strain evidence="12">Tag_6206</strain>
        <tissue evidence="12">Liver</tissue>
    </source>
</reference>